<keyword evidence="1" id="KW-0614">Plasmid</keyword>
<dbReference type="Gene3D" id="3.10.510.20">
    <property type="entry name" value="YcgL domain"/>
    <property type="match status" value="1"/>
</dbReference>
<organism evidence="1 2">
    <name type="scientific">Lichenicola cladoniae</name>
    <dbReference type="NCBI Taxonomy" id="1484109"/>
    <lineage>
        <taxon>Bacteria</taxon>
        <taxon>Pseudomonadati</taxon>
        <taxon>Pseudomonadota</taxon>
        <taxon>Alphaproteobacteria</taxon>
        <taxon>Acetobacterales</taxon>
        <taxon>Acetobacteraceae</taxon>
        <taxon>Lichenicola</taxon>
    </lineage>
</organism>
<dbReference type="KEGG" id="lck:HN018_26600"/>
<proteinExistence type="predicted"/>
<geneLocation type="plasmid" evidence="1 2">
    <name>unnamed4</name>
</geneLocation>
<dbReference type="AlphaFoldDB" id="A0A6M8HZZ7"/>
<name>A0A6M8HZZ7_9PROT</name>
<dbReference type="Proteomes" id="UP000500767">
    <property type="component" value="Plasmid unnamed4"/>
</dbReference>
<dbReference type="EMBL" id="CP053711">
    <property type="protein sequence ID" value="QKE93705.1"/>
    <property type="molecule type" value="Genomic_DNA"/>
</dbReference>
<accession>A0A6M8HZZ7</accession>
<dbReference type="InterPro" id="IPR038068">
    <property type="entry name" value="YcgL-like_sf"/>
</dbReference>
<keyword evidence="2" id="KW-1185">Reference proteome</keyword>
<sequence>MKIDTYRSKRARDQYLTVPAGTDISTLSLPAQLADLFTDREQFSSGNDINQGEPRAGMNTTEILADIAQQGFAAHWATTTVKTSGRY</sequence>
<evidence type="ECO:0000313" key="1">
    <source>
        <dbReference type="EMBL" id="QKE93705.1"/>
    </source>
</evidence>
<reference evidence="1 2" key="1">
    <citation type="journal article" date="2014" name="World J. Microbiol. Biotechnol.">
        <title>Biodiversity and physiological characteristics of Antarctic and Arctic lichens-associated bacteria.</title>
        <authorList>
            <person name="Lee Y.M."/>
            <person name="Kim E.H."/>
            <person name="Lee H.K."/>
            <person name="Hong S.G."/>
        </authorList>
    </citation>
    <scope>NUCLEOTIDE SEQUENCE [LARGE SCALE GENOMIC DNA]</scope>
    <source>
        <strain evidence="1 2">PAMC 26569</strain>
        <plasmid evidence="1">unnamed4</plasmid>
    </source>
</reference>
<dbReference type="RefSeq" id="WP_171837909.1">
    <property type="nucleotide sequence ID" value="NZ_CP053711.1"/>
</dbReference>
<gene>
    <name evidence="1" type="ORF">HN018_26600</name>
</gene>
<protein>
    <submittedName>
        <fullName evidence="1">Uncharacterized protein</fullName>
    </submittedName>
</protein>
<evidence type="ECO:0000313" key="2">
    <source>
        <dbReference type="Proteomes" id="UP000500767"/>
    </source>
</evidence>